<feature type="region of interest" description="Disordered" evidence="1">
    <location>
        <begin position="1"/>
        <end position="30"/>
    </location>
</feature>
<dbReference type="Proteomes" id="UP000325577">
    <property type="component" value="Linkage Group LG17"/>
</dbReference>
<evidence type="ECO:0000313" key="3">
    <source>
        <dbReference type="Proteomes" id="UP000325577"/>
    </source>
</evidence>
<keyword evidence="3" id="KW-1185">Reference proteome</keyword>
<organism evidence="2 3">
    <name type="scientific">Nyssa sinensis</name>
    <dbReference type="NCBI Taxonomy" id="561372"/>
    <lineage>
        <taxon>Eukaryota</taxon>
        <taxon>Viridiplantae</taxon>
        <taxon>Streptophyta</taxon>
        <taxon>Embryophyta</taxon>
        <taxon>Tracheophyta</taxon>
        <taxon>Spermatophyta</taxon>
        <taxon>Magnoliopsida</taxon>
        <taxon>eudicotyledons</taxon>
        <taxon>Gunneridae</taxon>
        <taxon>Pentapetalae</taxon>
        <taxon>asterids</taxon>
        <taxon>Cornales</taxon>
        <taxon>Nyssaceae</taxon>
        <taxon>Nyssa</taxon>
    </lineage>
</organism>
<reference evidence="2 3" key="1">
    <citation type="submission" date="2019-09" db="EMBL/GenBank/DDBJ databases">
        <title>A chromosome-level genome assembly of the Chinese tupelo Nyssa sinensis.</title>
        <authorList>
            <person name="Yang X."/>
            <person name="Kang M."/>
            <person name="Yang Y."/>
            <person name="Xiong H."/>
            <person name="Wang M."/>
            <person name="Zhang Z."/>
            <person name="Wang Z."/>
            <person name="Wu H."/>
            <person name="Ma T."/>
            <person name="Liu J."/>
            <person name="Xi Z."/>
        </authorList>
    </citation>
    <scope>NUCLEOTIDE SEQUENCE [LARGE SCALE GENOMIC DNA]</scope>
    <source>
        <strain evidence="2">J267</strain>
        <tissue evidence="2">Leaf</tissue>
    </source>
</reference>
<proteinExistence type="predicted"/>
<dbReference type="AlphaFoldDB" id="A0A5J5AV76"/>
<protein>
    <submittedName>
        <fullName evidence="2">Uncharacterized protein</fullName>
    </submittedName>
</protein>
<evidence type="ECO:0000313" key="2">
    <source>
        <dbReference type="EMBL" id="KAA8535055.1"/>
    </source>
</evidence>
<feature type="region of interest" description="Disordered" evidence="1">
    <location>
        <begin position="393"/>
        <end position="466"/>
    </location>
</feature>
<feature type="compositionally biased region" description="Polar residues" evidence="1">
    <location>
        <begin position="414"/>
        <end position="428"/>
    </location>
</feature>
<evidence type="ECO:0000256" key="1">
    <source>
        <dbReference type="SAM" id="MobiDB-lite"/>
    </source>
</evidence>
<feature type="compositionally biased region" description="Basic and acidic residues" evidence="1">
    <location>
        <begin position="1"/>
        <end position="10"/>
    </location>
</feature>
<accession>A0A5J5AV76</accession>
<dbReference type="EMBL" id="CM018040">
    <property type="protein sequence ID" value="KAA8535055.1"/>
    <property type="molecule type" value="Genomic_DNA"/>
</dbReference>
<feature type="compositionally biased region" description="Basic and acidic residues" evidence="1">
    <location>
        <begin position="430"/>
        <end position="443"/>
    </location>
</feature>
<sequence>MEFTKEDQKYGRPLVDNNPEPEGPGSYETTAPNLRWSGLILGNRAGTSCGGSSQFVEASQFRNQSCNVNMNLMPVGSDANCELRSIEPAPLSNLHWENMMTWSTHNQLVGSVYPIKSSYNSDRVCGSSHSGIRNHRFGVSNTRNQRTCPYYVRNHRSNLTDMRNHCSVRMDGRPRVRKFYPGLRSSSNISKQGQAMRSYYPTFLRPSSGYPDHTPEGIERTMKSGLDKETYLLGHPYGNKENLKEKGSPGVPRHGNLAYDGACTGMSNQSLLPLNITENPLTCTRATDTQEDLLTGSKVEKHEIPYQAPCKCSHGSRLIYYDIKKETFQMDPQEAISFSGFSNNLCYNGTEIGCNGKLSASNSFGNHHNSANTIQGGIASSVDLSLCKPSLSSSKEVETSPAHSSPAGLGPQGEKSNGVASNSSSQNAVELEKDNEQKQEIRQDPPSSLDIDEKADFKGSHKCSKENGGIPSELTAFYTHLATRELQTIKNSDLEYIKELGSAASLKVQWRRIDWWQTSGRKLTY</sequence>
<gene>
    <name evidence="2" type="ORF">F0562_030058</name>
</gene>
<name>A0A5J5AV76_9ASTE</name>
<feature type="compositionally biased region" description="Basic and acidic residues" evidence="1">
    <location>
        <begin position="451"/>
        <end position="465"/>
    </location>
</feature>